<dbReference type="PANTHER" id="PTHR20930">
    <property type="entry name" value="OVARIAN CARCINOMA ANTIGEN CA125-RELATED"/>
    <property type="match status" value="1"/>
</dbReference>
<evidence type="ECO:0000313" key="7">
    <source>
        <dbReference type="Proteomes" id="UP001287356"/>
    </source>
</evidence>
<evidence type="ECO:0000256" key="2">
    <source>
        <dbReference type="ARBA" id="ARBA00022771"/>
    </source>
</evidence>
<feature type="region of interest" description="Disordered" evidence="4">
    <location>
        <begin position="128"/>
        <end position="172"/>
    </location>
</feature>
<sequence length="911" mass="100218">MASSSTSPDTLVTLKVNIDGNSRRFKLPLRDLGINVLENKLRGLLSISPDAEAVFERYSDSAGSYVVLDQLNTAVYKQLYRAAKAKQKLKLRVTVKEVIAEEEEKTGPKPASVEDEAEEVVAPLIDTSADAPNDAEPPVASPSSSTLAQEPQCGRELPDPWAASDPSEQQQRFEEHKLKAMKRLHNIMGGIDVIPQEIEDLKALHEIVANPPFHLQNRISLREALKESLRSIPMNPVAPEVAAAPVSAAASTNHRSNFAVCCNTCERTIPDVHYHCSTCDDGDFDLCQECVGLGVTCHGNDHWLIKRFVKNGAVINSTTERIAPKSRAVKPPVAGGDATHAPAAAASERIIPIFDDFLYSSIRTCNCCVQELPEVEFVHCTSCEDYDLCRACFAKNRHGHHPKHGFVPAVEGTRLEQDVSRRLAPGRSQPHNAFCDGCDAAIKGIRHKCLDCPDWDYCASCVVNASFIHPGHRFVPIYEPLETSDGTRARAFCRATHPGICCDGPLCATQRSGGTYIVGDRYKCAVCHDTDFCANCEASPANTHNRTHPLIKFKTPVRHVSVTTTGENENGRQMPAMGDRVSPQSASTSSRSTETTSPSMLATNVLTVVDVKPSEPTAPVEAEKELDEKVPEVPEEVPVVTEEPVAVFVHDTIADGTVFGPDNVFEQTWVLRNEGNVPWPVGCSVKYVGGDWMGHMNPTRPAATEDLESSSESTICNHTILPGETFPFSVLLRTPQRNGRFVSNWRLSTKDGLKFGHRLWCDVVVERKIPVVEAKKEVEKETDDDLPDLSPTDEEVPALEESSAQEVLGHQVEPVQEAETIEDEAKEADPAAALEPSRFTFFKLDAESPVSTVHEDAKSESSPHEEDYEDCDDEWAQDASDEGFLTDEEYDILDASDEEYLDEQHKQLLKK</sequence>
<proteinExistence type="predicted"/>
<comment type="caution">
    <text evidence="6">The sequence shown here is derived from an EMBL/GenBank/DDBJ whole genome shotgun (WGS) entry which is preliminary data.</text>
</comment>
<dbReference type="InterPro" id="IPR013783">
    <property type="entry name" value="Ig-like_fold"/>
</dbReference>
<dbReference type="EMBL" id="JAULSN010000008">
    <property type="protein sequence ID" value="KAK3365775.1"/>
    <property type="molecule type" value="Genomic_DNA"/>
</dbReference>
<dbReference type="GO" id="GO:0008270">
    <property type="term" value="F:zinc ion binding"/>
    <property type="evidence" value="ECO:0007669"/>
    <property type="project" value="UniProtKB-KW"/>
</dbReference>
<dbReference type="CDD" id="cd14947">
    <property type="entry name" value="NBR1_like"/>
    <property type="match status" value="1"/>
</dbReference>
<dbReference type="InterPro" id="IPR041981">
    <property type="entry name" value="ZZZ3_ZZ"/>
</dbReference>
<gene>
    <name evidence="6" type="ORF">B0T24DRAFT_597539</name>
</gene>
<keyword evidence="7" id="KW-1185">Reference proteome</keyword>
<feature type="compositionally biased region" description="Low complexity" evidence="4">
    <location>
        <begin position="582"/>
        <end position="597"/>
    </location>
</feature>
<dbReference type="Proteomes" id="UP001287356">
    <property type="component" value="Unassembled WGS sequence"/>
</dbReference>
<feature type="domain" description="ZZ-type" evidence="5">
    <location>
        <begin position="256"/>
        <end position="302"/>
    </location>
</feature>
<feature type="domain" description="ZZ-type" evidence="5">
    <location>
        <begin position="496"/>
        <end position="550"/>
    </location>
</feature>
<keyword evidence="1" id="KW-0479">Metal-binding</keyword>
<dbReference type="Pfam" id="PF16158">
    <property type="entry name" value="N_BRCA1_IG"/>
    <property type="match status" value="1"/>
</dbReference>
<reference evidence="6" key="2">
    <citation type="submission" date="2023-06" db="EMBL/GenBank/DDBJ databases">
        <authorList>
            <consortium name="Lawrence Berkeley National Laboratory"/>
            <person name="Haridas S."/>
            <person name="Hensen N."/>
            <person name="Bonometti L."/>
            <person name="Westerberg I."/>
            <person name="Brannstrom I.O."/>
            <person name="Guillou S."/>
            <person name="Cros-Aarteil S."/>
            <person name="Calhoun S."/>
            <person name="Kuo A."/>
            <person name="Mondo S."/>
            <person name="Pangilinan J."/>
            <person name="Riley R."/>
            <person name="Labutti K."/>
            <person name="Andreopoulos B."/>
            <person name="Lipzen A."/>
            <person name="Chen C."/>
            <person name="Yanf M."/>
            <person name="Daum C."/>
            <person name="Ng V."/>
            <person name="Clum A."/>
            <person name="Steindorff A."/>
            <person name="Ohm R."/>
            <person name="Martin F."/>
            <person name="Silar P."/>
            <person name="Natvig D."/>
            <person name="Lalanne C."/>
            <person name="Gautier V."/>
            <person name="Ament-Velasquez S.L."/>
            <person name="Kruys A."/>
            <person name="Hutchinson M.I."/>
            <person name="Powell A.J."/>
            <person name="Barry K."/>
            <person name="Miller A.N."/>
            <person name="Grigoriev I.V."/>
            <person name="Debuchy R."/>
            <person name="Gladieux P."/>
            <person name="Thoren M.H."/>
            <person name="Johannesson H."/>
        </authorList>
    </citation>
    <scope>NUCLEOTIDE SEQUENCE</scope>
    <source>
        <strain evidence="6">CBS 958.72</strain>
    </source>
</reference>
<evidence type="ECO:0000256" key="1">
    <source>
        <dbReference type="ARBA" id="ARBA00022723"/>
    </source>
</evidence>
<keyword evidence="2" id="KW-0863">Zinc-finger</keyword>
<evidence type="ECO:0000256" key="3">
    <source>
        <dbReference type="ARBA" id="ARBA00022833"/>
    </source>
</evidence>
<dbReference type="CDD" id="cd02340">
    <property type="entry name" value="ZZ_NBR1_like"/>
    <property type="match status" value="2"/>
</dbReference>
<evidence type="ECO:0000313" key="6">
    <source>
        <dbReference type="EMBL" id="KAK3365775.1"/>
    </source>
</evidence>
<dbReference type="CDD" id="cd02341">
    <property type="entry name" value="ZZ_ZZZ3"/>
    <property type="match status" value="1"/>
</dbReference>
<dbReference type="InterPro" id="IPR043145">
    <property type="entry name" value="Znf_ZZ_sf"/>
</dbReference>
<feature type="compositionally biased region" description="Acidic residues" evidence="4">
    <location>
        <begin position="780"/>
        <end position="798"/>
    </location>
</feature>
<protein>
    <recommendedName>
        <fullName evidence="5">ZZ-type domain-containing protein</fullName>
    </recommendedName>
</protein>
<name>A0AAE0N0J7_9PEZI</name>
<evidence type="ECO:0000256" key="4">
    <source>
        <dbReference type="SAM" id="MobiDB-lite"/>
    </source>
</evidence>
<dbReference type="AlphaFoldDB" id="A0AAE0N0J7"/>
<organism evidence="6 7">
    <name type="scientific">Lasiosphaeria ovina</name>
    <dbReference type="NCBI Taxonomy" id="92902"/>
    <lineage>
        <taxon>Eukaryota</taxon>
        <taxon>Fungi</taxon>
        <taxon>Dikarya</taxon>
        <taxon>Ascomycota</taxon>
        <taxon>Pezizomycotina</taxon>
        <taxon>Sordariomycetes</taxon>
        <taxon>Sordariomycetidae</taxon>
        <taxon>Sordariales</taxon>
        <taxon>Lasiosphaeriaceae</taxon>
        <taxon>Lasiosphaeria</taxon>
    </lineage>
</organism>
<dbReference type="Pfam" id="PF00569">
    <property type="entry name" value="ZZ"/>
    <property type="match status" value="3"/>
</dbReference>
<dbReference type="Gene3D" id="3.30.60.90">
    <property type="match status" value="4"/>
</dbReference>
<feature type="domain" description="ZZ-type" evidence="5">
    <location>
        <begin position="429"/>
        <end position="471"/>
    </location>
</feature>
<feature type="region of interest" description="Disordered" evidence="4">
    <location>
        <begin position="849"/>
        <end position="874"/>
    </location>
</feature>
<dbReference type="CDD" id="cd02249">
    <property type="entry name" value="ZZ"/>
    <property type="match status" value="1"/>
</dbReference>
<feature type="compositionally biased region" description="Basic and acidic residues" evidence="4">
    <location>
        <begin position="621"/>
        <end position="632"/>
    </location>
</feature>
<dbReference type="InterPro" id="IPR000433">
    <property type="entry name" value="Znf_ZZ"/>
</dbReference>
<keyword evidence="3" id="KW-0862">Zinc</keyword>
<feature type="region of interest" description="Disordered" evidence="4">
    <location>
        <begin position="564"/>
        <end position="597"/>
    </location>
</feature>
<feature type="domain" description="ZZ-type" evidence="5">
    <location>
        <begin position="359"/>
        <end position="404"/>
    </location>
</feature>
<dbReference type="SUPFAM" id="SSF57850">
    <property type="entry name" value="RING/U-box"/>
    <property type="match status" value="4"/>
</dbReference>
<dbReference type="InterPro" id="IPR032350">
    <property type="entry name" value="Nbr1_FW"/>
</dbReference>
<accession>A0AAE0N0J7</accession>
<feature type="region of interest" description="Disordered" evidence="4">
    <location>
        <begin position="615"/>
        <end position="638"/>
    </location>
</feature>
<dbReference type="PANTHER" id="PTHR20930:SF0">
    <property type="entry name" value="PROTEIN ILRUN"/>
    <property type="match status" value="1"/>
</dbReference>
<feature type="compositionally biased region" description="Basic and acidic residues" evidence="4">
    <location>
        <begin position="853"/>
        <end position="865"/>
    </location>
</feature>
<dbReference type="Gene3D" id="2.60.40.10">
    <property type="entry name" value="Immunoglobulins"/>
    <property type="match status" value="1"/>
</dbReference>
<feature type="region of interest" description="Disordered" evidence="4">
    <location>
        <begin position="776"/>
        <end position="809"/>
    </location>
</feature>
<evidence type="ECO:0000259" key="5">
    <source>
        <dbReference type="SMART" id="SM00291"/>
    </source>
</evidence>
<dbReference type="SMART" id="SM00291">
    <property type="entry name" value="ZnF_ZZ"/>
    <property type="match status" value="4"/>
</dbReference>
<reference evidence="6" key="1">
    <citation type="journal article" date="2023" name="Mol. Phylogenet. Evol.">
        <title>Genome-scale phylogeny and comparative genomics of the fungal order Sordariales.</title>
        <authorList>
            <person name="Hensen N."/>
            <person name="Bonometti L."/>
            <person name="Westerberg I."/>
            <person name="Brannstrom I.O."/>
            <person name="Guillou S."/>
            <person name="Cros-Aarteil S."/>
            <person name="Calhoun S."/>
            <person name="Haridas S."/>
            <person name="Kuo A."/>
            <person name="Mondo S."/>
            <person name="Pangilinan J."/>
            <person name="Riley R."/>
            <person name="LaButti K."/>
            <person name="Andreopoulos B."/>
            <person name="Lipzen A."/>
            <person name="Chen C."/>
            <person name="Yan M."/>
            <person name="Daum C."/>
            <person name="Ng V."/>
            <person name="Clum A."/>
            <person name="Steindorff A."/>
            <person name="Ohm R.A."/>
            <person name="Martin F."/>
            <person name="Silar P."/>
            <person name="Natvig D.O."/>
            <person name="Lalanne C."/>
            <person name="Gautier V."/>
            <person name="Ament-Velasquez S.L."/>
            <person name="Kruys A."/>
            <person name="Hutchinson M.I."/>
            <person name="Powell A.J."/>
            <person name="Barry K."/>
            <person name="Miller A.N."/>
            <person name="Grigoriev I.V."/>
            <person name="Debuchy R."/>
            <person name="Gladieux P."/>
            <person name="Hiltunen Thoren M."/>
            <person name="Johannesson H."/>
        </authorList>
    </citation>
    <scope>NUCLEOTIDE SEQUENCE</scope>
    <source>
        <strain evidence="6">CBS 958.72</strain>
    </source>
</reference>